<proteinExistence type="predicted"/>
<dbReference type="RefSeq" id="WP_307690668.1">
    <property type="nucleotide sequence ID" value="NZ_JAUSRO010000009.1"/>
</dbReference>
<dbReference type="InterPro" id="IPR023936">
    <property type="entry name" value="RutE-like"/>
</dbReference>
<evidence type="ECO:0000256" key="1">
    <source>
        <dbReference type="ARBA" id="ARBA00022630"/>
    </source>
</evidence>
<sequence>MNTPLSDQTLARLFTEARTFSTFLDRPVPDDVLHRLYETAKWGPTSMNCQPARWVFVRSEAEKARLVSVVAPGNQDKVRAAPVTLIVASDRQFHRKLASQFPVNPAAAQMFESNADLARDTALRNSSLQGAYLILAARALGLDAGPMSGFNPAALNEAFFPDGQWQANFLVNLGWGGAASLRPRLPRLADEEVVKIL</sequence>
<dbReference type="InterPro" id="IPR029479">
    <property type="entry name" value="Nitroreductase"/>
</dbReference>
<dbReference type="PANTHER" id="PTHR43543">
    <property type="entry name" value="MALONIC SEMIALDEHYDE REDUCTASE RUTE-RELATED"/>
    <property type="match status" value="1"/>
</dbReference>
<evidence type="ECO:0000256" key="3">
    <source>
        <dbReference type="ARBA" id="ARBA00022857"/>
    </source>
</evidence>
<dbReference type="Gene3D" id="3.40.109.10">
    <property type="entry name" value="NADH Oxidase"/>
    <property type="match status" value="1"/>
</dbReference>
<comment type="caution">
    <text evidence="6">The sequence shown here is derived from an EMBL/GenBank/DDBJ whole genome shotgun (WGS) entry which is preliminary data.</text>
</comment>
<organism evidence="6 7">
    <name type="scientific">Variovorax ginsengisoli</name>
    <dbReference type="NCBI Taxonomy" id="363844"/>
    <lineage>
        <taxon>Bacteria</taxon>
        <taxon>Pseudomonadati</taxon>
        <taxon>Pseudomonadota</taxon>
        <taxon>Betaproteobacteria</taxon>
        <taxon>Burkholderiales</taxon>
        <taxon>Comamonadaceae</taxon>
        <taxon>Variovorax</taxon>
    </lineage>
</organism>
<evidence type="ECO:0000256" key="2">
    <source>
        <dbReference type="ARBA" id="ARBA00022643"/>
    </source>
</evidence>
<name>A0ABT9S947_9BURK</name>
<keyword evidence="7" id="KW-1185">Reference proteome</keyword>
<dbReference type="SUPFAM" id="SSF55469">
    <property type="entry name" value="FMN-dependent nitroreductase-like"/>
    <property type="match status" value="1"/>
</dbReference>
<dbReference type="NCBIfam" id="NF003768">
    <property type="entry name" value="PRK05365.1"/>
    <property type="match status" value="1"/>
</dbReference>
<keyword evidence="4" id="KW-0560">Oxidoreductase</keyword>
<dbReference type="EMBL" id="JAUSRO010000009">
    <property type="protein sequence ID" value="MDP9900882.1"/>
    <property type="molecule type" value="Genomic_DNA"/>
</dbReference>
<evidence type="ECO:0000259" key="5">
    <source>
        <dbReference type="Pfam" id="PF00881"/>
    </source>
</evidence>
<evidence type="ECO:0000313" key="6">
    <source>
        <dbReference type="EMBL" id="MDP9900882.1"/>
    </source>
</evidence>
<dbReference type="PANTHER" id="PTHR43543:SF1">
    <property type="entry name" value="MALONIC SEMIALDEHYDE REDUCTASE RUTE-RELATED"/>
    <property type="match status" value="1"/>
</dbReference>
<keyword evidence="1" id="KW-0285">Flavoprotein</keyword>
<evidence type="ECO:0000256" key="4">
    <source>
        <dbReference type="ARBA" id="ARBA00023002"/>
    </source>
</evidence>
<keyword evidence="3" id="KW-0521">NADP</keyword>
<dbReference type="CDD" id="cd02148">
    <property type="entry name" value="RutE-like"/>
    <property type="match status" value="1"/>
</dbReference>
<dbReference type="InterPro" id="IPR000415">
    <property type="entry name" value="Nitroreductase-like"/>
</dbReference>
<gene>
    <name evidence="6" type="ORF">J2W36_003148</name>
</gene>
<reference evidence="6 7" key="1">
    <citation type="submission" date="2023-07" db="EMBL/GenBank/DDBJ databases">
        <title>Sorghum-associated microbial communities from plants grown in Nebraska, USA.</title>
        <authorList>
            <person name="Schachtman D."/>
        </authorList>
    </citation>
    <scope>NUCLEOTIDE SEQUENCE [LARGE SCALE GENOMIC DNA]</scope>
    <source>
        <strain evidence="6 7">DS1607</strain>
    </source>
</reference>
<protein>
    <submittedName>
        <fullName evidence="6">Nitroreductase</fullName>
    </submittedName>
</protein>
<accession>A0ABT9S947</accession>
<keyword evidence="2" id="KW-0288">FMN</keyword>
<dbReference type="Pfam" id="PF00881">
    <property type="entry name" value="Nitroreductase"/>
    <property type="match status" value="1"/>
</dbReference>
<evidence type="ECO:0000313" key="7">
    <source>
        <dbReference type="Proteomes" id="UP001226867"/>
    </source>
</evidence>
<feature type="domain" description="Nitroreductase" evidence="5">
    <location>
        <begin position="18"/>
        <end position="175"/>
    </location>
</feature>
<dbReference type="Proteomes" id="UP001226867">
    <property type="component" value="Unassembled WGS sequence"/>
</dbReference>
<dbReference type="InterPro" id="IPR050461">
    <property type="entry name" value="Nitroreductase_HadB/RutE"/>
</dbReference>